<evidence type="ECO:0000313" key="1">
    <source>
        <dbReference type="EMBL" id="BAU02718.1"/>
    </source>
</evidence>
<dbReference type="Proteomes" id="UP000291084">
    <property type="component" value="Chromosome 11"/>
</dbReference>
<accession>A0A0S3TC34</accession>
<gene>
    <name evidence="1" type="primary">Vigan.11G228500</name>
    <name evidence="1" type="ORF">VIGAN_11228500</name>
</gene>
<dbReference type="EMBL" id="AP015044">
    <property type="protein sequence ID" value="BAU02718.1"/>
    <property type="molecule type" value="Genomic_DNA"/>
</dbReference>
<dbReference type="AlphaFoldDB" id="A0A0S3TC34"/>
<name>A0A0S3TC34_PHAAN</name>
<organism evidence="1 2">
    <name type="scientific">Vigna angularis var. angularis</name>
    <dbReference type="NCBI Taxonomy" id="157739"/>
    <lineage>
        <taxon>Eukaryota</taxon>
        <taxon>Viridiplantae</taxon>
        <taxon>Streptophyta</taxon>
        <taxon>Embryophyta</taxon>
        <taxon>Tracheophyta</taxon>
        <taxon>Spermatophyta</taxon>
        <taxon>Magnoliopsida</taxon>
        <taxon>eudicotyledons</taxon>
        <taxon>Gunneridae</taxon>
        <taxon>Pentapetalae</taxon>
        <taxon>rosids</taxon>
        <taxon>fabids</taxon>
        <taxon>Fabales</taxon>
        <taxon>Fabaceae</taxon>
        <taxon>Papilionoideae</taxon>
        <taxon>50 kb inversion clade</taxon>
        <taxon>NPAAA clade</taxon>
        <taxon>indigoferoid/millettioid clade</taxon>
        <taxon>Phaseoleae</taxon>
        <taxon>Vigna</taxon>
    </lineage>
</organism>
<protein>
    <submittedName>
        <fullName evidence="1">Uncharacterized protein</fullName>
    </submittedName>
</protein>
<dbReference type="OrthoDB" id="10420707at2759"/>
<sequence length="79" mass="8793">MWLAETWCIYQSRILLYFGYSFFRCLSFCIPHEGTGAISGDCISTYCASGVFSSSHLTGQLGERSRKGSCKSKKQCSQS</sequence>
<evidence type="ECO:0000313" key="2">
    <source>
        <dbReference type="Proteomes" id="UP000291084"/>
    </source>
</evidence>
<proteinExistence type="predicted"/>
<keyword evidence="2" id="KW-1185">Reference proteome</keyword>
<reference evidence="1 2" key="1">
    <citation type="journal article" date="2015" name="Sci. Rep.">
        <title>The power of single molecule real-time sequencing technology in the de novo assembly of a eukaryotic genome.</title>
        <authorList>
            <person name="Sakai H."/>
            <person name="Naito K."/>
            <person name="Ogiso-Tanaka E."/>
            <person name="Takahashi Y."/>
            <person name="Iseki K."/>
            <person name="Muto C."/>
            <person name="Satou K."/>
            <person name="Teruya K."/>
            <person name="Shiroma A."/>
            <person name="Shimoji M."/>
            <person name="Hirano T."/>
            <person name="Itoh T."/>
            <person name="Kaga A."/>
            <person name="Tomooka N."/>
        </authorList>
    </citation>
    <scope>NUCLEOTIDE SEQUENCE [LARGE SCALE GENOMIC DNA]</scope>
    <source>
        <strain evidence="2">cv. Shumari</strain>
    </source>
</reference>